<protein>
    <submittedName>
        <fullName evidence="1">Uncharacterized protein</fullName>
    </submittedName>
</protein>
<organism evidence="1 2">
    <name type="scientific">Furfurilactobacillus milii</name>
    <dbReference type="NCBI Taxonomy" id="2888272"/>
    <lineage>
        <taxon>Bacteria</taxon>
        <taxon>Bacillati</taxon>
        <taxon>Bacillota</taxon>
        <taxon>Bacilli</taxon>
        <taxon>Lactobacillales</taxon>
        <taxon>Lactobacillaceae</taxon>
        <taxon>Furfurilactobacillus</taxon>
    </lineage>
</organism>
<reference evidence="1" key="1">
    <citation type="submission" date="2022-06" db="EMBL/GenBank/DDBJ databases">
        <title>Antifungal cultures and metabolites of lactic acid bacteria for use in dairy fermentations.</title>
        <authorList>
            <person name="Zhao Z."/>
            <person name="Gaenzle M."/>
        </authorList>
    </citation>
    <scope>NUCLEOTIDE SEQUENCE</scope>
    <source>
        <strain evidence="1">FUA3126</strain>
    </source>
</reference>
<proteinExistence type="predicted"/>
<gene>
    <name evidence="1" type="ORF">NNA32_03605</name>
</gene>
<evidence type="ECO:0000313" key="1">
    <source>
        <dbReference type="EMBL" id="MDF9913331.1"/>
    </source>
</evidence>
<name>A0ABT6DDA0_9LACO</name>
<dbReference type="EMBL" id="JANDJP010000002">
    <property type="protein sequence ID" value="MDF9913331.1"/>
    <property type="molecule type" value="Genomic_DNA"/>
</dbReference>
<accession>A0ABT6DDA0</accession>
<evidence type="ECO:0000313" key="2">
    <source>
        <dbReference type="Proteomes" id="UP001152867"/>
    </source>
</evidence>
<keyword evidence="2" id="KW-1185">Reference proteome</keyword>
<sequence length="29" mass="3201">MFVLALLTFIVILIRSFGKEKTANLTFGG</sequence>
<dbReference type="Proteomes" id="UP001152867">
    <property type="component" value="Unassembled WGS sequence"/>
</dbReference>
<comment type="caution">
    <text evidence="1">The sequence shown here is derived from an EMBL/GenBank/DDBJ whole genome shotgun (WGS) entry which is preliminary data.</text>
</comment>